<protein>
    <submittedName>
        <fullName evidence="2">Uncharacterized protein</fullName>
    </submittedName>
</protein>
<evidence type="ECO:0000256" key="1">
    <source>
        <dbReference type="SAM" id="MobiDB-lite"/>
    </source>
</evidence>
<gene>
    <name evidence="2" type="ORF">ROA7023_03414</name>
</gene>
<sequence>MTGVSVTREIDDLTLAAQATTGALRPAGATRPASAHPASSCRKARRALAPRKHRQRGGQRHGADIVDADATGRDGTVVEQDLADAGGRGHKSASVAANVEGAQQSVGRVAGLRLNVVAERRGKRSGARDATAEGPDVLIERGRQVVRAADAAGIGADMVLVVDQPRPDTDPGRHLSGKCDMGPRGRVAAPSAERQSGEVPRDHGGHARPDKRHAGGGLVRRHLHPRRQHDGRPGCNRIAPGAGRGRLTPLRDGIATTAARPLFIPRPTTGETS</sequence>
<feature type="region of interest" description="Disordered" evidence="1">
    <location>
        <begin position="23"/>
        <end position="72"/>
    </location>
</feature>
<feature type="compositionally biased region" description="Basic residues" evidence="1">
    <location>
        <begin position="42"/>
        <end position="59"/>
    </location>
</feature>
<reference evidence="2 3" key="1">
    <citation type="submission" date="2017-03" db="EMBL/GenBank/DDBJ databases">
        <authorList>
            <person name="Afonso C.L."/>
            <person name="Miller P.J."/>
            <person name="Scott M.A."/>
            <person name="Spackman E."/>
            <person name="Goraichik I."/>
            <person name="Dimitrov K.M."/>
            <person name="Suarez D.L."/>
            <person name="Swayne D.E."/>
        </authorList>
    </citation>
    <scope>NUCLEOTIDE SEQUENCE [LARGE SCALE GENOMIC DNA]</scope>
    <source>
        <strain evidence="2 3">CECT 7023</strain>
    </source>
</reference>
<feature type="compositionally biased region" description="Basic residues" evidence="1">
    <location>
        <begin position="219"/>
        <end position="229"/>
    </location>
</feature>
<dbReference type="EMBL" id="FWFZ01000022">
    <property type="protein sequence ID" value="SLN70021.1"/>
    <property type="molecule type" value="Genomic_DNA"/>
</dbReference>
<dbReference type="AlphaFoldDB" id="A0A1Y5TWY0"/>
<dbReference type="Proteomes" id="UP000193900">
    <property type="component" value="Unassembled WGS sequence"/>
</dbReference>
<name>A0A1Y5TWY0_9RHOB</name>
<accession>A0A1Y5TWY0</accession>
<proteinExistence type="predicted"/>
<keyword evidence="3" id="KW-1185">Reference proteome</keyword>
<organism evidence="2 3">
    <name type="scientific">Roseisalinus antarcticus</name>
    <dbReference type="NCBI Taxonomy" id="254357"/>
    <lineage>
        <taxon>Bacteria</taxon>
        <taxon>Pseudomonadati</taxon>
        <taxon>Pseudomonadota</taxon>
        <taxon>Alphaproteobacteria</taxon>
        <taxon>Rhodobacterales</taxon>
        <taxon>Roseobacteraceae</taxon>
        <taxon>Roseisalinus</taxon>
    </lineage>
</organism>
<evidence type="ECO:0000313" key="2">
    <source>
        <dbReference type="EMBL" id="SLN70021.1"/>
    </source>
</evidence>
<feature type="compositionally biased region" description="Basic and acidic residues" evidence="1">
    <location>
        <begin position="195"/>
        <end position="208"/>
    </location>
</feature>
<feature type="region of interest" description="Disordered" evidence="1">
    <location>
        <begin position="163"/>
        <end position="273"/>
    </location>
</feature>
<evidence type="ECO:0000313" key="3">
    <source>
        <dbReference type="Proteomes" id="UP000193900"/>
    </source>
</evidence>